<evidence type="ECO:0000259" key="6">
    <source>
        <dbReference type="SMART" id="SM01001"/>
    </source>
</evidence>
<sequence length="167" mass="16876">MASEQPPLVGIIMGSQSDWQTMVHAAEILATLAVPHETRIVSAHRTPLRLHDYAQGAAASGLKIIIAGAGGAAHLPGMAASMTSLPVLGVPVESRTLKGIDSLLSIVQMPAGVPVGTFAIGKAGAVNAALQAAAILALNDPALAARLAAWRQAQTDAVADAPSDDLP</sequence>
<dbReference type="Pfam" id="PF00731">
    <property type="entry name" value="AIRC"/>
    <property type="match status" value="1"/>
</dbReference>
<dbReference type="RefSeq" id="WP_094473532.1">
    <property type="nucleotide sequence ID" value="NZ_NOXT01000105.1"/>
</dbReference>
<gene>
    <name evidence="3 7" type="primary">purE</name>
    <name evidence="7" type="ORF">CHU93_07790</name>
</gene>
<comment type="similarity">
    <text evidence="3">Belongs to the AIR carboxylase family. Class I subfamily.</text>
</comment>
<dbReference type="NCBIfam" id="TIGR01162">
    <property type="entry name" value="purE"/>
    <property type="match status" value="1"/>
</dbReference>
<evidence type="ECO:0000256" key="2">
    <source>
        <dbReference type="ARBA" id="ARBA00023235"/>
    </source>
</evidence>
<feature type="domain" description="PurE" evidence="6">
    <location>
        <begin position="7"/>
        <end position="158"/>
    </location>
</feature>
<keyword evidence="2 3" id="KW-0413">Isomerase</keyword>
<evidence type="ECO:0000313" key="8">
    <source>
        <dbReference type="Proteomes" id="UP000216991"/>
    </source>
</evidence>
<dbReference type="PANTHER" id="PTHR23046">
    <property type="entry name" value="PHOSPHORIBOSYLAMINOIMIDAZOLE CARBOXYLASE CATALYTIC SUBUNIT"/>
    <property type="match status" value="1"/>
</dbReference>
<dbReference type="Proteomes" id="UP000216991">
    <property type="component" value="Unassembled WGS sequence"/>
</dbReference>
<feature type="binding site" evidence="3 5">
    <location>
        <position position="45"/>
    </location>
    <ligand>
        <name>substrate</name>
    </ligand>
</feature>
<feature type="binding site" evidence="3 5">
    <location>
        <position position="18"/>
    </location>
    <ligand>
        <name>substrate</name>
    </ligand>
</feature>
<comment type="pathway">
    <text evidence="3 4">Purine metabolism; IMP biosynthesis via de novo pathway; 5-amino-1-(5-phospho-D-ribosyl)imidazole-4-carboxylate from 5-amino-1-(5-phospho-D-ribosyl)imidazole (N5-CAIR route): step 2/2.</text>
</comment>
<dbReference type="InterPro" id="IPR000031">
    <property type="entry name" value="PurE_dom"/>
</dbReference>
<evidence type="ECO:0000256" key="3">
    <source>
        <dbReference type="HAMAP-Rule" id="MF_01929"/>
    </source>
</evidence>
<evidence type="ECO:0000256" key="4">
    <source>
        <dbReference type="PIRNR" id="PIRNR001338"/>
    </source>
</evidence>
<dbReference type="AlphaFoldDB" id="A0A255YJM7"/>
<comment type="function">
    <text evidence="3 4">Catalyzes the conversion of N5-carboxyaminoimidazole ribonucleotide (N5-CAIR) to 4-carboxy-5-aminoimidazole ribonucleotide (CAIR).</text>
</comment>
<dbReference type="SMART" id="SM01001">
    <property type="entry name" value="AIRC"/>
    <property type="match status" value="1"/>
</dbReference>
<dbReference type="InterPro" id="IPR033747">
    <property type="entry name" value="PurE_ClassI"/>
</dbReference>
<evidence type="ECO:0000256" key="5">
    <source>
        <dbReference type="PIRSR" id="PIRSR001338-1"/>
    </source>
</evidence>
<dbReference type="PANTHER" id="PTHR23046:SF2">
    <property type="entry name" value="PHOSPHORIBOSYLAMINOIMIDAZOLE CARBOXYLASE"/>
    <property type="match status" value="1"/>
</dbReference>
<proteinExistence type="inferred from homology"/>
<protein>
    <recommendedName>
        <fullName evidence="3 4">N5-carboxyaminoimidazole ribonucleotide mutase</fullName>
        <shortName evidence="3 4">N5-CAIR mutase</shortName>
        <ecNumber evidence="3 4">5.4.99.18</ecNumber>
    </recommendedName>
    <alternativeName>
        <fullName evidence="3">5-(carboxyamino)imidazole ribonucleotide mutase</fullName>
    </alternativeName>
</protein>
<dbReference type="InterPro" id="IPR024694">
    <property type="entry name" value="PurE_prokaryotes"/>
</dbReference>
<organism evidence="7 8">
    <name type="scientific">Sandarakinorhabdus cyanobacteriorum</name>
    <dbReference type="NCBI Taxonomy" id="1981098"/>
    <lineage>
        <taxon>Bacteria</taxon>
        <taxon>Pseudomonadati</taxon>
        <taxon>Pseudomonadota</taxon>
        <taxon>Alphaproteobacteria</taxon>
        <taxon>Sphingomonadales</taxon>
        <taxon>Sphingosinicellaceae</taxon>
        <taxon>Sandarakinorhabdus</taxon>
    </lineage>
</organism>
<comment type="catalytic activity">
    <reaction evidence="3 4">
        <text>5-carboxyamino-1-(5-phospho-D-ribosyl)imidazole + H(+) = 5-amino-1-(5-phospho-D-ribosyl)imidazole-4-carboxylate</text>
        <dbReference type="Rhea" id="RHEA:13193"/>
        <dbReference type="ChEBI" id="CHEBI:15378"/>
        <dbReference type="ChEBI" id="CHEBI:58730"/>
        <dbReference type="ChEBI" id="CHEBI:77657"/>
        <dbReference type="EC" id="5.4.99.18"/>
    </reaction>
</comment>
<keyword evidence="1 3" id="KW-0658">Purine biosynthesis</keyword>
<evidence type="ECO:0000256" key="1">
    <source>
        <dbReference type="ARBA" id="ARBA00022755"/>
    </source>
</evidence>
<dbReference type="EC" id="5.4.99.18" evidence="3 4"/>
<reference evidence="7 8" key="1">
    <citation type="submission" date="2017-07" db="EMBL/GenBank/DDBJ databases">
        <title>Sandarakinorhabdus cyanobacteriorum sp. nov., a novel bacterium isolated from cyanobacterial aggregates in a eutrophic lake.</title>
        <authorList>
            <person name="Cai H."/>
        </authorList>
    </citation>
    <scope>NUCLEOTIDE SEQUENCE [LARGE SCALE GENOMIC DNA]</scope>
    <source>
        <strain evidence="7 8">TH057</strain>
    </source>
</reference>
<dbReference type="OrthoDB" id="9791908at2"/>
<keyword evidence="8" id="KW-1185">Reference proteome</keyword>
<name>A0A255YJM7_9SPHN</name>
<dbReference type="GO" id="GO:0034023">
    <property type="term" value="F:5-(carboxyamino)imidazole ribonucleotide mutase activity"/>
    <property type="evidence" value="ECO:0007669"/>
    <property type="project" value="UniProtKB-UniRule"/>
</dbReference>
<dbReference type="GO" id="GO:0006189">
    <property type="term" value="P:'de novo' IMP biosynthetic process"/>
    <property type="evidence" value="ECO:0007669"/>
    <property type="project" value="UniProtKB-UniRule"/>
</dbReference>
<dbReference type="UniPathway" id="UPA00074">
    <property type="reaction ID" value="UER00943"/>
</dbReference>
<evidence type="ECO:0000313" key="7">
    <source>
        <dbReference type="EMBL" id="OYQ29391.1"/>
    </source>
</evidence>
<dbReference type="EMBL" id="NOXT01000105">
    <property type="protein sequence ID" value="OYQ29391.1"/>
    <property type="molecule type" value="Genomic_DNA"/>
</dbReference>
<dbReference type="PIRSF" id="PIRSF001338">
    <property type="entry name" value="AIR_carboxylase"/>
    <property type="match status" value="1"/>
</dbReference>
<dbReference type="Gene3D" id="3.40.50.1970">
    <property type="match status" value="1"/>
</dbReference>
<dbReference type="HAMAP" id="MF_01929">
    <property type="entry name" value="PurE_classI"/>
    <property type="match status" value="1"/>
</dbReference>
<dbReference type="SUPFAM" id="SSF52255">
    <property type="entry name" value="N5-CAIR mutase (phosphoribosylaminoimidazole carboxylase, PurE)"/>
    <property type="match status" value="1"/>
</dbReference>
<comment type="caution">
    <text evidence="7">The sequence shown here is derived from an EMBL/GenBank/DDBJ whole genome shotgun (WGS) entry which is preliminary data.</text>
</comment>
<accession>A0A255YJM7</accession>
<feature type="binding site" evidence="3 5">
    <location>
        <position position="15"/>
    </location>
    <ligand>
        <name>substrate</name>
    </ligand>
</feature>